<dbReference type="GeneID" id="64704778"/>
<name>A0A9P7JMF8_9AGAM</name>
<proteinExistence type="predicted"/>
<comment type="caution">
    <text evidence="2">The sequence shown here is derived from an EMBL/GenBank/DDBJ whole genome shotgun (WGS) entry which is preliminary data.</text>
</comment>
<dbReference type="AlphaFoldDB" id="A0A9P7JMF8"/>
<evidence type="ECO:0000313" key="2">
    <source>
        <dbReference type="EMBL" id="KAG2088938.1"/>
    </source>
</evidence>
<keyword evidence="1" id="KW-1133">Transmembrane helix</keyword>
<dbReference type="RefSeq" id="XP_041285731.1">
    <property type="nucleotide sequence ID" value="XM_041442519.1"/>
</dbReference>
<reference evidence="2" key="1">
    <citation type="journal article" date="2020" name="New Phytol.">
        <title>Comparative genomics reveals dynamic genome evolution in host specialist ectomycorrhizal fungi.</title>
        <authorList>
            <person name="Lofgren L.A."/>
            <person name="Nguyen N.H."/>
            <person name="Vilgalys R."/>
            <person name="Ruytinx J."/>
            <person name="Liao H.L."/>
            <person name="Branco S."/>
            <person name="Kuo A."/>
            <person name="LaButti K."/>
            <person name="Lipzen A."/>
            <person name="Andreopoulos W."/>
            <person name="Pangilinan J."/>
            <person name="Riley R."/>
            <person name="Hundley H."/>
            <person name="Na H."/>
            <person name="Barry K."/>
            <person name="Grigoriev I.V."/>
            <person name="Stajich J.E."/>
            <person name="Kennedy P.G."/>
        </authorList>
    </citation>
    <scope>NUCLEOTIDE SEQUENCE</scope>
    <source>
        <strain evidence="2">FC423</strain>
    </source>
</reference>
<evidence type="ECO:0000256" key="1">
    <source>
        <dbReference type="SAM" id="Phobius"/>
    </source>
</evidence>
<protein>
    <submittedName>
        <fullName evidence="2">Uncharacterized protein</fullName>
    </submittedName>
</protein>
<feature type="transmembrane region" description="Helical" evidence="1">
    <location>
        <begin position="58"/>
        <end position="79"/>
    </location>
</feature>
<gene>
    <name evidence="2" type="ORF">F5147DRAFT_780816</name>
</gene>
<accession>A0A9P7JMF8</accession>
<keyword evidence="3" id="KW-1185">Reference proteome</keyword>
<evidence type="ECO:0000313" key="3">
    <source>
        <dbReference type="Proteomes" id="UP000823399"/>
    </source>
</evidence>
<dbReference type="EMBL" id="JABBWM010000116">
    <property type="protein sequence ID" value="KAG2088938.1"/>
    <property type="molecule type" value="Genomic_DNA"/>
</dbReference>
<keyword evidence="1" id="KW-0472">Membrane</keyword>
<sequence>MVLRRKYAGSRLGSCQLEKLQDRIQESTNDFYVIEVCLIKATKMPIALRKPYSQLAQAMVIALSVAFLSFASILVVLSLDYLQRYLNAQ</sequence>
<dbReference type="OrthoDB" id="10390877at2759"/>
<organism evidence="2 3">
    <name type="scientific">Suillus discolor</name>
    <dbReference type="NCBI Taxonomy" id="1912936"/>
    <lineage>
        <taxon>Eukaryota</taxon>
        <taxon>Fungi</taxon>
        <taxon>Dikarya</taxon>
        <taxon>Basidiomycota</taxon>
        <taxon>Agaricomycotina</taxon>
        <taxon>Agaricomycetes</taxon>
        <taxon>Agaricomycetidae</taxon>
        <taxon>Boletales</taxon>
        <taxon>Suillineae</taxon>
        <taxon>Suillaceae</taxon>
        <taxon>Suillus</taxon>
    </lineage>
</organism>
<keyword evidence="1" id="KW-0812">Transmembrane</keyword>
<dbReference type="Proteomes" id="UP000823399">
    <property type="component" value="Unassembled WGS sequence"/>
</dbReference>